<dbReference type="SUPFAM" id="SSF46626">
    <property type="entry name" value="Cytochrome c"/>
    <property type="match status" value="2"/>
</dbReference>
<dbReference type="InterPro" id="IPR004852">
    <property type="entry name" value="Di-haem_cyt_c_peroxidsae"/>
</dbReference>
<keyword evidence="7 8" id="KW-0408">Iron</keyword>
<comment type="caution">
    <text evidence="11">The sequence shown here is derived from an EMBL/GenBank/DDBJ whole genome shotgun (WGS) entry which is preliminary data.</text>
</comment>
<proteinExistence type="predicted"/>
<dbReference type="InterPro" id="IPR051395">
    <property type="entry name" value="Cytochrome_c_Peroxidase/MauG"/>
</dbReference>
<name>A0ABS9NKT7_9NEIS</name>
<feature type="signal peptide" evidence="9">
    <location>
        <begin position="1"/>
        <end position="24"/>
    </location>
</feature>
<dbReference type="PIRSF" id="PIRSF000294">
    <property type="entry name" value="Cytochrome-c_peroxidase"/>
    <property type="match status" value="1"/>
</dbReference>
<dbReference type="InterPro" id="IPR026259">
    <property type="entry name" value="MauG/Cytc_peroxidase"/>
</dbReference>
<dbReference type="PANTHER" id="PTHR30600:SF10">
    <property type="entry name" value="BLL6722 PROTEIN"/>
    <property type="match status" value="1"/>
</dbReference>
<keyword evidence="4 9" id="KW-0732">Signal</keyword>
<evidence type="ECO:0000256" key="3">
    <source>
        <dbReference type="ARBA" id="ARBA00022723"/>
    </source>
</evidence>
<accession>A0ABS9NKT7</accession>
<evidence type="ECO:0000256" key="6">
    <source>
        <dbReference type="ARBA" id="ARBA00023002"/>
    </source>
</evidence>
<dbReference type="InterPro" id="IPR036909">
    <property type="entry name" value="Cyt_c-like_dom_sf"/>
</dbReference>
<evidence type="ECO:0000313" key="11">
    <source>
        <dbReference type="EMBL" id="MCG6503406.1"/>
    </source>
</evidence>
<evidence type="ECO:0000256" key="8">
    <source>
        <dbReference type="PROSITE-ProRule" id="PRU00433"/>
    </source>
</evidence>
<evidence type="ECO:0000256" key="5">
    <source>
        <dbReference type="ARBA" id="ARBA00022764"/>
    </source>
</evidence>
<dbReference type="PROSITE" id="PS51007">
    <property type="entry name" value="CYTC"/>
    <property type="match status" value="2"/>
</dbReference>
<sequence>MTRRISAPTTLRCLSHFLPALLLAACTLAPHCDRSQADCLRQVYSLPPRYWPAAHVDAGVAFSELAPLPRQPEKPLADAKVALGKKLFNEKRLSSDGTVACASCHRAEYAFAEPQRVSTGVMGRQGRRNSPALIHLWQPQSALFWDGRADSLAAQMRFSMSDPNEMNLDLTQVPAILTQAGYAGEFAAVFGRGIDLDGVAAALAAYQHTLRPEPTRFDDFLLGEREALSDSEIRGLHLFRTKARCMNCHSGTMMTDGKMHNLNQTLSGSLYQDYGRYETTGRREDWGSFKTPTLRNLSRSKPWFHHGMFVNLQGIVAIYNLGMRNPKTAESESARQIDPLIRPLDLSPQERKDLAAFLETL</sequence>
<evidence type="ECO:0000256" key="9">
    <source>
        <dbReference type="SAM" id="SignalP"/>
    </source>
</evidence>
<dbReference type="PANTHER" id="PTHR30600">
    <property type="entry name" value="CYTOCHROME C PEROXIDASE-RELATED"/>
    <property type="match status" value="1"/>
</dbReference>
<dbReference type="InterPro" id="IPR009056">
    <property type="entry name" value="Cyt_c-like_dom"/>
</dbReference>
<organism evidence="11 12">
    <name type="scientific">Kingella pumchi</name>
    <dbReference type="NCBI Taxonomy" id="2779506"/>
    <lineage>
        <taxon>Bacteria</taxon>
        <taxon>Pseudomonadati</taxon>
        <taxon>Pseudomonadota</taxon>
        <taxon>Betaproteobacteria</taxon>
        <taxon>Neisseriales</taxon>
        <taxon>Neisseriaceae</taxon>
        <taxon>Kingella</taxon>
    </lineage>
</organism>
<dbReference type="Pfam" id="PF00034">
    <property type="entry name" value="Cytochrom_C"/>
    <property type="match status" value="1"/>
</dbReference>
<keyword evidence="12" id="KW-1185">Reference proteome</keyword>
<dbReference type="PROSITE" id="PS51257">
    <property type="entry name" value="PROKAR_LIPOPROTEIN"/>
    <property type="match status" value="1"/>
</dbReference>
<gene>
    <name evidence="11" type="ORF">MB824_02710</name>
</gene>
<feature type="domain" description="Cytochrome c" evidence="10">
    <location>
        <begin position="230"/>
        <end position="361"/>
    </location>
</feature>
<keyword evidence="6" id="KW-0560">Oxidoreductase</keyword>
<comment type="subcellular location">
    <subcellularLocation>
        <location evidence="1">Periplasm</location>
    </subcellularLocation>
</comment>
<dbReference type="EMBL" id="JAKOOW010000009">
    <property type="protein sequence ID" value="MCG6503406.1"/>
    <property type="molecule type" value="Genomic_DNA"/>
</dbReference>
<evidence type="ECO:0000256" key="4">
    <source>
        <dbReference type="ARBA" id="ARBA00022729"/>
    </source>
</evidence>
<keyword evidence="2 8" id="KW-0349">Heme</keyword>
<dbReference type="Pfam" id="PF03150">
    <property type="entry name" value="CCP_MauG"/>
    <property type="match status" value="1"/>
</dbReference>
<reference evidence="11 12" key="1">
    <citation type="submission" date="2022-02" db="EMBL/GenBank/DDBJ databases">
        <title>Genome sequence data of Kingella unionensis sp. nov. strain CICC 24913 (CCUG 75125).</title>
        <authorList>
            <person name="Xiao M."/>
        </authorList>
    </citation>
    <scope>NUCLEOTIDE SEQUENCE [LARGE SCALE GENOMIC DNA]</scope>
    <source>
        <strain evidence="11 12">CICC 24913</strain>
    </source>
</reference>
<protein>
    <submittedName>
        <fullName evidence="11">C-type cytochrome</fullName>
    </submittedName>
</protein>
<evidence type="ECO:0000256" key="2">
    <source>
        <dbReference type="ARBA" id="ARBA00022617"/>
    </source>
</evidence>
<evidence type="ECO:0000313" key="12">
    <source>
        <dbReference type="Proteomes" id="UP001298424"/>
    </source>
</evidence>
<feature type="domain" description="Cytochrome c" evidence="10">
    <location>
        <begin position="79"/>
        <end position="211"/>
    </location>
</feature>
<keyword evidence="3 8" id="KW-0479">Metal-binding</keyword>
<evidence type="ECO:0000256" key="1">
    <source>
        <dbReference type="ARBA" id="ARBA00004418"/>
    </source>
</evidence>
<evidence type="ECO:0000259" key="10">
    <source>
        <dbReference type="PROSITE" id="PS51007"/>
    </source>
</evidence>
<feature type="chain" id="PRO_5045680125" evidence="9">
    <location>
        <begin position="25"/>
        <end position="361"/>
    </location>
</feature>
<evidence type="ECO:0000256" key="7">
    <source>
        <dbReference type="ARBA" id="ARBA00023004"/>
    </source>
</evidence>
<dbReference type="Proteomes" id="UP001298424">
    <property type="component" value="Unassembled WGS sequence"/>
</dbReference>
<keyword evidence="5" id="KW-0574">Periplasm</keyword>
<dbReference type="RefSeq" id="WP_238745741.1">
    <property type="nucleotide sequence ID" value="NZ_JAKOOW010000009.1"/>
</dbReference>
<dbReference type="Gene3D" id="1.10.760.10">
    <property type="entry name" value="Cytochrome c-like domain"/>
    <property type="match status" value="2"/>
</dbReference>